<evidence type="ECO:0000256" key="4">
    <source>
        <dbReference type="PIRSR" id="PIRSR000390-2"/>
    </source>
</evidence>
<dbReference type="Proteomes" id="UP000000814">
    <property type="component" value="Chromosome"/>
</dbReference>
<reference evidence="6 7" key="1">
    <citation type="journal article" date="2001" name="J. Bacteriol.">
        <title>Genome sequence and comparative analysis of the solvent-producing bacterium Clostridium acetobutylicum.</title>
        <authorList>
            <person name="Nolling J."/>
            <person name="Breton G."/>
            <person name="Omelchenko M.V."/>
            <person name="Makarova K.S."/>
            <person name="Zeng Q."/>
            <person name="Gibson R."/>
            <person name="Lee H.M."/>
            <person name="Dubois J."/>
            <person name="Qiu D."/>
            <person name="Hitti J."/>
            <person name="Wolf Y.I."/>
            <person name="Tatusov R.L."/>
            <person name="Sabathe F."/>
            <person name="Doucette-Stamm L."/>
            <person name="Soucaille P."/>
            <person name="Daly M.J."/>
            <person name="Bennett G.N."/>
            <person name="Koonin E.V."/>
            <person name="Smith D.R."/>
        </authorList>
    </citation>
    <scope>NUCLEOTIDE SEQUENCE [LARGE SCALE GENOMIC DNA]</scope>
    <source>
        <strain evidence="7">ATCC 824 / DSM 792 / JCM 1419 / LMG 5710 / VKM B-1787</strain>
    </source>
</reference>
<protein>
    <submittedName>
        <fullName evidence="6">Sugar transaminase, involved in dTDP-4-amino-4,6-dideoxyglucose biosynthesis</fullName>
    </submittedName>
</protein>
<dbReference type="OrthoDB" id="9810913at2"/>
<dbReference type="GO" id="GO:0008483">
    <property type="term" value="F:transaminase activity"/>
    <property type="evidence" value="ECO:0007669"/>
    <property type="project" value="TreeGrafter"/>
</dbReference>
<dbReference type="Gene3D" id="3.40.640.10">
    <property type="entry name" value="Type I PLP-dependent aspartate aminotransferase-like (Major domain)"/>
    <property type="match status" value="1"/>
</dbReference>
<dbReference type="PANTHER" id="PTHR30244">
    <property type="entry name" value="TRANSAMINASE"/>
    <property type="match status" value="1"/>
</dbReference>
<evidence type="ECO:0000256" key="5">
    <source>
        <dbReference type="RuleBase" id="RU004508"/>
    </source>
</evidence>
<dbReference type="InterPro" id="IPR015421">
    <property type="entry name" value="PyrdxlP-dep_Trfase_major"/>
</dbReference>
<sequence length="364" mass="41857">MINVTKTYLPPFDKYSDYVRKIFNSGIVTNNGEMVRKLKKSLEEYLGVKNIVLVQNGTLALQIAYKILNLKKDIVTTPFSFVATTSSQVWEGLNPVFVDIDKKSLNIDTKLIEKNITKRTSAIVPVHVFGNSCNIEEIDKLAKRYNLKVIYDAAHTFGVKYKDKNILSYGDISIISFHATKIFHTIEGGALVINDDKLYEKAILSRNFGIESADSIKDLGINAKMNEFEAAMGLCLLDDIDKIFERRKKVYENYMNYIKGDIYFQSRSRDCTCNYGYFPIIFKNENILKRVMKELINEGVRPRRYFYPCLNDLSYIKDYRKVPVAQDISKRILCLPLYDSLNITEQNKIINIVNSVLNLGDKCE</sequence>
<evidence type="ECO:0000256" key="3">
    <source>
        <dbReference type="PIRSR" id="PIRSR000390-1"/>
    </source>
</evidence>
<feature type="active site" description="Proton acceptor" evidence="3">
    <location>
        <position position="181"/>
    </location>
</feature>
<dbReference type="GeneID" id="44998825"/>
<keyword evidence="7" id="KW-1185">Reference proteome</keyword>
<dbReference type="GO" id="GO:0030170">
    <property type="term" value="F:pyridoxal phosphate binding"/>
    <property type="evidence" value="ECO:0007669"/>
    <property type="project" value="TreeGrafter"/>
</dbReference>
<dbReference type="AlphaFoldDB" id="Q97GL6"/>
<dbReference type="SUPFAM" id="SSF53383">
    <property type="entry name" value="PLP-dependent transferases"/>
    <property type="match status" value="1"/>
</dbReference>
<dbReference type="PIRSF" id="PIRSF000390">
    <property type="entry name" value="PLP_StrS"/>
    <property type="match status" value="1"/>
</dbReference>
<dbReference type="InterPro" id="IPR000653">
    <property type="entry name" value="DegT/StrS_aminotransferase"/>
</dbReference>
<dbReference type="eggNOG" id="COG0399">
    <property type="taxonomic scope" value="Bacteria"/>
</dbReference>
<organism evidence="6 7">
    <name type="scientific">Clostridium acetobutylicum (strain ATCC 824 / DSM 792 / JCM 1419 / IAM 19013 / LMG 5710 / NBRC 13948 / NRRL B-527 / VKM B-1787 / 2291 / W)</name>
    <dbReference type="NCBI Taxonomy" id="272562"/>
    <lineage>
        <taxon>Bacteria</taxon>
        <taxon>Bacillati</taxon>
        <taxon>Bacillota</taxon>
        <taxon>Clostridia</taxon>
        <taxon>Eubacteriales</taxon>
        <taxon>Clostridiaceae</taxon>
        <taxon>Clostridium</taxon>
    </lineage>
</organism>
<gene>
    <name evidence="6" type="ordered locus">CA_C2350</name>
</gene>
<name>Q97GL6_CLOAB</name>
<dbReference type="CDD" id="cd00616">
    <property type="entry name" value="AHBA_syn"/>
    <property type="match status" value="1"/>
</dbReference>
<dbReference type="HOGENOM" id="CLU_033332_1_0_9"/>
<dbReference type="STRING" id="272562.CA_C2350"/>
<evidence type="ECO:0000256" key="1">
    <source>
        <dbReference type="ARBA" id="ARBA00022898"/>
    </source>
</evidence>
<evidence type="ECO:0000313" key="7">
    <source>
        <dbReference type="Proteomes" id="UP000000814"/>
    </source>
</evidence>
<comment type="similarity">
    <text evidence="2 5">Belongs to the DegT/DnrJ/EryC1 family.</text>
</comment>
<evidence type="ECO:0000313" key="6">
    <source>
        <dbReference type="EMBL" id="AAK80306.1"/>
    </source>
</evidence>
<keyword evidence="1 4" id="KW-0663">Pyridoxal phosphate</keyword>
<dbReference type="EMBL" id="AE001437">
    <property type="protein sequence ID" value="AAK80306.1"/>
    <property type="molecule type" value="Genomic_DNA"/>
</dbReference>
<feature type="modified residue" description="N6-(pyridoxal phosphate)lysine" evidence="4">
    <location>
        <position position="181"/>
    </location>
</feature>
<accession>Q97GL6</accession>
<dbReference type="Pfam" id="PF01041">
    <property type="entry name" value="DegT_DnrJ_EryC1"/>
    <property type="match status" value="1"/>
</dbReference>
<dbReference type="RefSeq" id="WP_010965647.1">
    <property type="nucleotide sequence ID" value="NC_003030.1"/>
</dbReference>
<dbReference type="KEGG" id="cac:CA_C2350"/>
<dbReference type="InterPro" id="IPR015424">
    <property type="entry name" value="PyrdxlP-dep_Trfase"/>
</dbReference>
<dbReference type="PANTHER" id="PTHR30244:SF9">
    <property type="entry name" value="PROTEIN RV3402C"/>
    <property type="match status" value="1"/>
</dbReference>
<dbReference type="PATRIC" id="fig|272562.8.peg.2546"/>
<evidence type="ECO:0000256" key="2">
    <source>
        <dbReference type="ARBA" id="ARBA00037999"/>
    </source>
</evidence>
<proteinExistence type="inferred from homology"/>
<dbReference type="PIR" id="G97189">
    <property type="entry name" value="G97189"/>
</dbReference>
<dbReference type="GO" id="GO:0000271">
    <property type="term" value="P:polysaccharide biosynthetic process"/>
    <property type="evidence" value="ECO:0007669"/>
    <property type="project" value="TreeGrafter"/>
</dbReference>